<proteinExistence type="predicted"/>
<sequence length="309" mass="35679">MLVFFTFQGYAFASILFSTLSIVVAYVFAYVFWKNVKTVEFNTIVKNWFKAGLVFNVLSSLGTFYLAYMMASKDIHEKQYLASIYFYLHFQYNGWFSFIVLGLFHDYFKLNQQKYVKIFWLFCIACIPTYFLSTLWLELPIWIYSLTIAGAIIQTYAWFRFVYYFIQDKRNDLHQIPFFLRYILLFIGFAMSVKLLLQLGSTVPSVSKLAFGFRPIVIAYLHLVLLAIISLSILFYGYSTQLIRNNKAIKLGILIFTVGVIVNELILAVQGIASFSYTLIPYVDKMLFGAAIILVSGIGITAFSSIKEE</sequence>
<keyword evidence="1" id="KW-0812">Transmembrane</keyword>
<evidence type="ECO:0000256" key="1">
    <source>
        <dbReference type="SAM" id="Phobius"/>
    </source>
</evidence>
<feature type="transmembrane region" description="Helical" evidence="1">
    <location>
        <begin position="116"/>
        <end position="136"/>
    </location>
</feature>
<keyword evidence="1" id="KW-0472">Membrane</keyword>
<protein>
    <recommendedName>
        <fullName evidence="4">Beta-carotene 15,15'-monooxygenase</fullName>
    </recommendedName>
</protein>
<reference evidence="3" key="1">
    <citation type="journal article" date="2019" name="Int. J. Syst. Evol. Microbiol.">
        <title>The Global Catalogue of Microorganisms (GCM) 10K type strain sequencing project: providing services to taxonomists for standard genome sequencing and annotation.</title>
        <authorList>
            <consortium name="The Broad Institute Genomics Platform"/>
            <consortium name="The Broad Institute Genome Sequencing Center for Infectious Disease"/>
            <person name="Wu L."/>
            <person name="Ma J."/>
        </authorList>
    </citation>
    <scope>NUCLEOTIDE SEQUENCE [LARGE SCALE GENOMIC DNA]</scope>
    <source>
        <strain evidence="3">JCM 18198</strain>
    </source>
</reference>
<keyword evidence="3" id="KW-1185">Reference proteome</keyword>
<dbReference type="Proteomes" id="UP001500141">
    <property type="component" value="Unassembled WGS sequence"/>
</dbReference>
<dbReference type="EMBL" id="BAABIP010000011">
    <property type="protein sequence ID" value="GAA4766179.1"/>
    <property type="molecule type" value="Genomic_DNA"/>
</dbReference>
<feature type="transmembrane region" description="Helical" evidence="1">
    <location>
        <begin position="142"/>
        <end position="166"/>
    </location>
</feature>
<keyword evidence="1" id="KW-1133">Transmembrane helix</keyword>
<accession>A0ABP8ZVV5</accession>
<evidence type="ECO:0000313" key="3">
    <source>
        <dbReference type="Proteomes" id="UP001500141"/>
    </source>
</evidence>
<feature type="transmembrane region" description="Helical" evidence="1">
    <location>
        <begin position="217"/>
        <end position="239"/>
    </location>
</feature>
<evidence type="ECO:0008006" key="4">
    <source>
        <dbReference type="Google" id="ProtNLM"/>
    </source>
</evidence>
<feature type="transmembrane region" description="Helical" evidence="1">
    <location>
        <begin position="53"/>
        <end position="72"/>
    </location>
</feature>
<feature type="transmembrane region" description="Helical" evidence="1">
    <location>
        <begin position="286"/>
        <end position="306"/>
    </location>
</feature>
<name>A0ABP8ZVV5_9FLAO</name>
<feature type="transmembrane region" description="Helical" evidence="1">
    <location>
        <begin position="178"/>
        <end position="197"/>
    </location>
</feature>
<feature type="transmembrane region" description="Helical" evidence="1">
    <location>
        <begin position="84"/>
        <end position="104"/>
    </location>
</feature>
<evidence type="ECO:0000313" key="2">
    <source>
        <dbReference type="EMBL" id="GAA4766179.1"/>
    </source>
</evidence>
<feature type="transmembrane region" description="Helical" evidence="1">
    <location>
        <begin position="12"/>
        <end position="33"/>
    </location>
</feature>
<feature type="transmembrane region" description="Helical" evidence="1">
    <location>
        <begin position="251"/>
        <end position="280"/>
    </location>
</feature>
<organism evidence="2 3">
    <name type="scientific">Flavobacterium hankyongi</name>
    <dbReference type="NCBI Taxonomy" id="1176532"/>
    <lineage>
        <taxon>Bacteria</taxon>
        <taxon>Pseudomonadati</taxon>
        <taxon>Bacteroidota</taxon>
        <taxon>Flavobacteriia</taxon>
        <taxon>Flavobacteriales</taxon>
        <taxon>Flavobacteriaceae</taxon>
        <taxon>Flavobacterium</taxon>
    </lineage>
</organism>
<gene>
    <name evidence="2" type="ORF">GCM10023230_14890</name>
</gene>
<comment type="caution">
    <text evidence="2">The sequence shown here is derived from an EMBL/GenBank/DDBJ whole genome shotgun (WGS) entry which is preliminary data.</text>
</comment>